<keyword evidence="3" id="KW-1185">Reference proteome</keyword>
<name>A0A091QB51_LEPDC</name>
<protein>
    <submittedName>
        <fullName evidence="2">E3 ubiquitin-protein ligase RNF213</fullName>
    </submittedName>
</protein>
<evidence type="ECO:0000313" key="2">
    <source>
        <dbReference type="EMBL" id="KFQ16653.1"/>
    </source>
</evidence>
<feature type="non-terminal residue" evidence="2">
    <location>
        <position position="1"/>
    </location>
</feature>
<dbReference type="PhylomeDB" id="A0A091QB51"/>
<feature type="region of interest" description="Disordered" evidence="1">
    <location>
        <begin position="1"/>
        <end position="53"/>
    </location>
</feature>
<accession>A0A091QB51</accession>
<evidence type="ECO:0000256" key="1">
    <source>
        <dbReference type="SAM" id="MobiDB-lite"/>
    </source>
</evidence>
<feature type="compositionally biased region" description="Basic and acidic residues" evidence="1">
    <location>
        <begin position="1"/>
        <end position="14"/>
    </location>
</feature>
<dbReference type="Proteomes" id="UP000053001">
    <property type="component" value="Unassembled WGS sequence"/>
</dbReference>
<organism evidence="2 3">
    <name type="scientific">Leptosomus discolor</name>
    <name type="common">Madagascar cuckoo roller</name>
    <name type="synonym">Cuculus discolor</name>
    <dbReference type="NCBI Taxonomy" id="188344"/>
    <lineage>
        <taxon>Eukaryota</taxon>
        <taxon>Metazoa</taxon>
        <taxon>Chordata</taxon>
        <taxon>Craniata</taxon>
        <taxon>Vertebrata</taxon>
        <taxon>Euteleostomi</taxon>
        <taxon>Archelosauria</taxon>
        <taxon>Archosauria</taxon>
        <taxon>Dinosauria</taxon>
        <taxon>Saurischia</taxon>
        <taxon>Theropoda</taxon>
        <taxon>Coelurosauria</taxon>
        <taxon>Aves</taxon>
        <taxon>Neognathae</taxon>
        <taxon>Neoaves</taxon>
        <taxon>Telluraves</taxon>
        <taxon>Coraciimorphae</taxon>
        <taxon>Coraciiformes</taxon>
        <taxon>Leptosomidae</taxon>
        <taxon>Leptosomus</taxon>
    </lineage>
</organism>
<proteinExistence type="predicted"/>
<dbReference type="AlphaFoldDB" id="A0A091QB51"/>
<evidence type="ECO:0000313" key="3">
    <source>
        <dbReference type="Proteomes" id="UP000053001"/>
    </source>
</evidence>
<dbReference type="EMBL" id="KK691091">
    <property type="protein sequence ID" value="KFQ16653.1"/>
    <property type="molecule type" value="Genomic_DNA"/>
</dbReference>
<feature type="non-terminal residue" evidence="2">
    <location>
        <position position="102"/>
    </location>
</feature>
<gene>
    <name evidence="2" type="ORF">N330_10205</name>
</gene>
<reference evidence="2 3" key="1">
    <citation type="submission" date="2014-04" db="EMBL/GenBank/DDBJ databases">
        <title>Genome evolution of avian class.</title>
        <authorList>
            <person name="Zhang G."/>
            <person name="Li C."/>
        </authorList>
    </citation>
    <scope>NUCLEOTIDE SEQUENCE [LARGE SCALE GENOMIC DNA]</scope>
    <source>
        <strain evidence="2">BGI_N330</strain>
    </source>
</reference>
<sequence length="102" mass="11288">EKKKPSSEKADVGTEKTSQTKGPEVAKKGDASAVTESHKDKKQKRNQKPVDKTKYSDGVTVYFHAILSKDFKLDPDTHKVFVRAGGIASYASWEDNVCELNC</sequence>